<dbReference type="PANTHER" id="PTHR35699">
    <property type="entry name" value="F2J10.10 PROTEIN"/>
    <property type="match status" value="1"/>
</dbReference>
<keyword evidence="1" id="KW-1133">Transmembrane helix</keyword>
<protein>
    <submittedName>
        <fullName evidence="2">Uncharacterized protein</fullName>
    </submittedName>
</protein>
<evidence type="ECO:0000256" key="1">
    <source>
        <dbReference type="SAM" id="Phobius"/>
    </source>
</evidence>
<accession>A0A4Y1RZ79</accession>
<proteinExistence type="predicted"/>
<keyword evidence="1" id="KW-0812">Transmembrane</keyword>
<sequence>MGEEPPESLFMKELRRRGMTPTSLLEEKERIEYGANDEMGKEDRGFSTRNAVSTEIEKSLANQRERSMQLNSEGLEGLIPRARLLLTIGGTFFLGFWPLILITVALFSALYLYFGSTFIHDGSSSPISPPQYIDPYELLEDERISQIAPRVSKTKNGSSIDICFLITLLDNGSCEANNWPHKWTNHGNHPFIILTLGRLGTDFFIILLKGSEILTGFRELSFLHTLTHIPVHKGTLGIHQVKLVVNSGEHLSNAGRVGDHAHSPLNLGEVTSWDNSGWLVVDTALESGRAPVYKLNGALGLDGGNSSIHILGHNITTVHEAASHVFAVARVTLGHHRRGLKCTVGDFSH</sequence>
<keyword evidence="1" id="KW-0472">Membrane</keyword>
<gene>
    <name evidence="2" type="ORF">Prudu_022311</name>
</gene>
<reference evidence="2" key="1">
    <citation type="journal article" date="2019" name="Science">
        <title>Mutation of a bHLH transcription factor allowed almond domestication.</title>
        <authorList>
            <person name="Sanchez-Perez R."/>
            <person name="Pavan S."/>
            <person name="Mazzeo R."/>
            <person name="Moldovan C."/>
            <person name="Aiese Cigliano R."/>
            <person name="Del Cueto J."/>
            <person name="Ricciardi F."/>
            <person name="Lotti C."/>
            <person name="Ricciardi L."/>
            <person name="Dicenta F."/>
            <person name="Lopez-Marques R.L."/>
            <person name="Lindberg Moller B."/>
        </authorList>
    </citation>
    <scope>NUCLEOTIDE SEQUENCE</scope>
</reference>
<dbReference type="PANTHER" id="PTHR35699:SF1">
    <property type="entry name" value="F2J10.10 PROTEIN"/>
    <property type="match status" value="1"/>
</dbReference>
<dbReference type="AlphaFoldDB" id="A0A4Y1RZ79"/>
<feature type="transmembrane region" description="Helical" evidence="1">
    <location>
        <begin position="84"/>
        <end position="114"/>
    </location>
</feature>
<name>A0A4Y1RZ79_PRUDU</name>
<organism evidence="2">
    <name type="scientific">Prunus dulcis</name>
    <name type="common">Almond</name>
    <name type="synonym">Amygdalus dulcis</name>
    <dbReference type="NCBI Taxonomy" id="3755"/>
    <lineage>
        <taxon>Eukaryota</taxon>
        <taxon>Viridiplantae</taxon>
        <taxon>Streptophyta</taxon>
        <taxon>Embryophyta</taxon>
        <taxon>Tracheophyta</taxon>
        <taxon>Spermatophyta</taxon>
        <taxon>Magnoliopsida</taxon>
        <taxon>eudicotyledons</taxon>
        <taxon>Gunneridae</taxon>
        <taxon>Pentapetalae</taxon>
        <taxon>rosids</taxon>
        <taxon>fabids</taxon>
        <taxon>Rosales</taxon>
        <taxon>Rosaceae</taxon>
        <taxon>Amygdaloideae</taxon>
        <taxon>Amygdaleae</taxon>
        <taxon>Prunus</taxon>
    </lineage>
</organism>
<dbReference type="EMBL" id="AP019304">
    <property type="protein sequence ID" value="BBH09729.1"/>
    <property type="molecule type" value="Genomic_DNA"/>
</dbReference>
<evidence type="ECO:0000313" key="2">
    <source>
        <dbReference type="EMBL" id="BBH09729.1"/>
    </source>
</evidence>